<organism evidence="3 4">
    <name type="scientific">Nocardioides humi</name>
    <dbReference type="NCBI Taxonomy" id="449461"/>
    <lineage>
        <taxon>Bacteria</taxon>
        <taxon>Bacillati</taxon>
        <taxon>Actinomycetota</taxon>
        <taxon>Actinomycetes</taxon>
        <taxon>Propionibacteriales</taxon>
        <taxon>Nocardioidaceae</taxon>
        <taxon>Nocardioides</taxon>
    </lineage>
</organism>
<evidence type="ECO:0000313" key="4">
    <source>
        <dbReference type="Proteomes" id="UP001500842"/>
    </source>
</evidence>
<comment type="caution">
    <text evidence="3">The sequence shown here is derived from an EMBL/GenBank/DDBJ whole genome shotgun (WGS) entry which is preliminary data.</text>
</comment>
<feature type="compositionally biased region" description="Low complexity" evidence="1">
    <location>
        <begin position="35"/>
        <end position="49"/>
    </location>
</feature>
<dbReference type="Proteomes" id="UP001500842">
    <property type="component" value="Unassembled WGS sequence"/>
</dbReference>
<gene>
    <name evidence="3" type="ORF">GCM10009788_25680</name>
</gene>
<evidence type="ECO:0000256" key="1">
    <source>
        <dbReference type="SAM" id="MobiDB-lite"/>
    </source>
</evidence>
<proteinExistence type="predicted"/>
<feature type="signal peptide" evidence="2">
    <location>
        <begin position="1"/>
        <end position="32"/>
    </location>
</feature>
<dbReference type="EMBL" id="BAAAOR010000023">
    <property type="protein sequence ID" value="GAA1520675.1"/>
    <property type="molecule type" value="Genomic_DNA"/>
</dbReference>
<evidence type="ECO:0000256" key="2">
    <source>
        <dbReference type="SAM" id="SignalP"/>
    </source>
</evidence>
<feature type="region of interest" description="Disordered" evidence="1">
    <location>
        <begin position="30"/>
        <end position="63"/>
    </location>
</feature>
<reference evidence="3 4" key="1">
    <citation type="journal article" date="2019" name="Int. J. Syst. Evol. Microbiol.">
        <title>The Global Catalogue of Microorganisms (GCM) 10K type strain sequencing project: providing services to taxonomists for standard genome sequencing and annotation.</title>
        <authorList>
            <consortium name="The Broad Institute Genomics Platform"/>
            <consortium name="The Broad Institute Genome Sequencing Center for Infectious Disease"/>
            <person name="Wu L."/>
            <person name="Ma J."/>
        </authorList>
    </citation>
    <scope>NUCLEOTIDE SEQUENCE [LARGE SCALE GENOMIC DNA]</scope>
    <source>
        <strain evidence="3 4">JCM 14942</strain>
    </source>
</reference>
<evidence type="ECO:0000313" key="3">
    <source>
        <dbReference type="EMBL" id="GAA1520675.1"/>
    </source>
</evidence>
<keyword evidence="2" id="KW-0732">Signal</keyword>
<sequence length="138" mass="13975">MNVLPCMRASASLRLSALVLLAVTASSGCGDAHPGSDTAASTTGSTPSSEIGTGDPAPNKAGVANELEGLGTVLEISLPDVTSYSVVDRTLTIHFDSGSKADVTAHCLISRSAAGGLGLPEDYRLVMAYPDGEQECAH</sequence>
<keyword evidence="4" id="KW-1185">Reference proteome</keyword>
<accession>A0ABN2AJM9</accession>
<feature type="chain" id="PRO_5045233210" evidence="2">
    <location>
        <begin position="33"/>
        <end position="138"/>
    </location>
</feature>
<protein>
    <submittedName>
        <fullName evidence="3">Uncharacterized protein</fullName>
    </submittedName>
</protein>
<name>A0ABN2AJM9_9ACTN</name>